<protein>
    <submittedName>
        <fullName evidence="3">Uncharacterized protein</fullName>
    </submittedName>
</protein>
<evidence type="ECO:0000313" key="3">
    <source>
        <dbReference type="EMBL" id="KAK3256938.1"/>
    </source>
</evidence>
<feature type="transmembrane region" description="Helical" evidence="2">
    <location>
        <begin position="115"/>
        <end position="138"/>
    </location>
</feature>
<keyword evidence="2" id="KW-1133">Transmembrane helix</keyword>
<comment type="caution">
    <text evidence="3">The sequence shown here is derived from an EMBL/GenBank/DDBJ whole genome shotgun (WGS) entry which is preliminary data.</text>
</comment>
<evidence type="ECO:0000313" key="4">
    <source>
        <dbReference type="Proteomes" id="UP001190700"/>
    </source>
</evidence>
<reference evidence="3 4" key="1">
    <citation type="journal article" date="2015" name="Genome Biol. Evol.">
        <title>Comparative Genomics of a Bacterivorous Green Alga Reveals Evolutionary Causalities and Consequences of Phago-Mixotrophic Mode of Nutrition.</title>
        <authorList>
            <person name="Burns J.A."/>
            <person name="Paasch A."/>
            <person name="Narechania A."/>
            <person name="Kim E."/>
        </authorList>
    </citation>
    <scope>NUCLEOTIDE SEQUENCE [LARGE SCALE GENOMIC DNA]</scope>
    <source>
        <strain evidence="3 4">PLY_AMNH</strain>
    </source>
</reference>
<keyword evidence="4" id="KW-1185">Reference proteome</keyword>
<accession>A0AAE0KQF6</accession>
<dbReference type="AlphaFoldDB" id="A0AAE0KQF6"/>
<dbReference type="Proteomes" id="UP001190700">
    <property type="component" value="Unassembled WGS sequence"/>
</dbReference>
<dbReference type="EMBL" id="LGRX02021204">
    <property type="protein sequence ID" value="KAK3256938.1"/>
    <property type="molecule type" value="Genomic_DNA"/>
</dbReference>
<keyword evidence="2" id="KW-0812">Transmembrane</keyword>
<sequence>MRPTGEQPRKRKLSPQVKKDVTKVVSASVRRAPRDKESRLNPSWYARHIDWSKALQFVWYVLGVACLLVLPACSGFARLDAYARVFPAFVVSTTHTLYTSLSFRKDARQLHPTLTTYHSFITSLLTTIAGSCVGWVVLCEPPSFVQRWRQTDDYLNIVILIAPWGLVHALPSRVFDTFMVAPGGAALGAFARF</sequence>
<evidence type="ECO:0000256" key="1">
    <source>
        <dbReference type="SAM" id="MobiDB-lite"/>
    </source>
</evidence>
<name>A0AAE0KQF6_9CHLO</name>
<feature type="region of interest" description="Disordered" evidence="1">
    <location>
        <begin position="1"/>
        <end position="24"/>
    </location>
</feature>
<evidence type="ECO:0000256" key="2">
    <source>
        <dbReference type="SAM" id="Phobius"/>
    </source>
</evidence>
<keyword evidence="2" id="KW-0472">Membrane</keyword>
<gene>
    <name evidence="3" type="ORF">CYMTET_33956</name>
</gene>
<organism evidence="3 4">
    <name type="scientific">Cymbomonas tetramitiformis</name>
    <dbReference type="NCBI Taxonomy" id="36881"/>
    <lineage>
        <taxon>Eukaryota</taxon>
        <taxon>Viridiplantae</taxon>
        <taxon>Chlorophyta</taxon>
        <taxon>Pyramimonadophyceae</taxon>
        <taxon>Pyramimonadales</taxon>
        <taxon>Pyramimonadaceae</taxon>
        <taxon>Cymbomonas</taxon>
    </lineage>
</organism>
<proteinExistence type="predicted"/>
<feature type="transmembrane region" description="Helical" evidence="2">
    <location>
        <begin position="57"/>
        <end position="79"/>
    </location>
</feature>